<evidence type="ECO:0000313" key="2">
    <source>
        <dbReference type="EMBL" id="OGZ70034.1"/>
    </source>
</evidence>
<gene>
    <name evidence="2" type="ORF">A2904_01285</name>
</gene>
<dbReference type="InterPro" id="IPR009003">
    <property type="entry name" value="Peptidase_S1_PA"/>
</dbReference>
<feature type="transmembrane region" description="Helical" evidence="1">
    <location>
        <begin position="7"/>
        <end position="34"/>
    </location>
</feature>
<comment type="caution">
    <text evidence="2">The sequence shown here is derived from an EMBL/GenBank/DDBJ whole genome shotgun (WGS) entry which is preliminary data.</text>
</comment>
<keyword evidence="1" id="KW-1133">Transmembrane helix</keyword>
<dbReference type="Pfam" id="PF13365">
    <property type="entry name" value="Trypsin_2"/>
    <property type="match status" value="1"/>
</dbReference>
<evidence type="ECO:0000256" key="1">
    <source>
        <dbReference type="SAM" id="Phobius"/>
    </source>
</evidence>
<dbReference type="Gene3D" id="2.40.10.120">
    <property type="match status" value="1"/>
</dbReference>
<sequence length="244" mass="26789">MTKKLKIVLIIIGILFLGALGAMLFNVFTLPYLLTNPYFERFQFVKDFKSGKIIVNPKEQVYIQENIALESAVERVSKSVVAIQGITLAGNSYAGSGLITTSDGLIITLATFAPKGSKFDVFINGEKVNFEVKKVDYKNNLALIKADKNNLPTVGFVDFDKIKLGQRVFLTAVSSIKNNTWLANEGIVRSFDNTIIKTNIFEKSVISGSPLFNISGELLGLNYIDLDGKIVAVPVNVIKTFLGL</sequence>
<dbReference type="AlphaFoldDB" id="A0A1G2I5F1"/>
<dbReference type="EMBL" id="MHOX01000037">
    <property type="protein sequence ID" value="OGZ70034.1"/>
    <property type="molecule type" value="Genomic_DNA"/>
</dbReference>
<dbReference type="PANTHER" id="PTHR22939:SF129">
    <property type="entry name" value="SERINE PROTEASE HTRA2, MITOCHONDRIAL"/>
    <property type="match status" value="1"/>
</dbReference>
<dbReference type="Proteomes" id="UP000176308">
    <property type="component" value="Unassembled WGS sequence"/>
</dbReference>
<proteinExistence type="predicted"/>
<name>A0A1G2I5F1_9BACT</name>
<evidence type="ECO:0000313" key="3">
    <source>
        <dbReference type="Proteomes" id="UP000176308"/>
    </source>
</evidence>
<keyword evidence="1" id="KW-0812">Transmembrane</keyword>
<keyword evidence="1" id="KW-0472">Membrane</keyword>
<reference evidence="2 3" key="1">
    <citation type="journal article" date="2016" name="Nat. Commun.">
        <title>Thousands of microbial genomes shed light on interconnected biogeochemical processes in an aquifer system.</title>
        <authorList>
            <person name="Anantharaman K."/>
            <person name="Brown C.T."/>
            <person name="Hug L.A."/>
            <person name="Sharon I."/>
            <person name="Castelle C.J."/>
            <person name="Probst A.J."/>
            <person name="Thomas B.C."/>
            <person name="Singh A."/>
            <person name="Wilkins M.J."/>
            <person name="Karaoz U."/>
            <person name="Brodie E.L."/>
            <person name="Williams K.H."/>
            <person name="Hubbard S.S."/>
            <person name="Banfield J.F."/>
        </authorList>
    </citation>
    <scope>NUCLEOTIDE SEQUENCE [LARGE SCALE GENOMIC DNA]</scope>
</reference>
<dbReference type="PANTHER" id="PTHR22939">
    <property type="entry name" value="SERINE PROTEASE FAMILY S1C HTRA-RELATED"/>
    <property type="match status" value="1"/>
</dbReference>
<protein>
    <recommendedName>
        <fullName evidence="4">Serine protease</fullName>
    </recommendedName>
</protein>
<evidence type="ECO:0008006" key="4">
    <source>
        <dbReference type="Google" id="ProtNLM"/>
    </source>
</evidence>
<dbReference type="SUPFAM" id="SSF50494">
    <property type="entry name" value="Trypsin-like serine proteases"/>
    <property type="match status" value="1"/>
</dbReference>
<accession>A0A1G2I5F1</accession>
<organism evidence="2 3">
    <name type="scientific">Candidatus Staskawiczbacteria bacterium RIFCSPLOWO2_01_FULL_33_9</name>
    <dbReference type="NCBI Taxonomy" id="1802211"/>
    <lineage>
        <taxon>Bacteria</taxon>
        <taxon>Candidatus Staskawicziibacteriota</taxon>
    </lineage>
</organism>